<sequence length="70" mass="7781">MDKRILETIKKQYPIGSRVELVQMDDVQAPPLGTLGTVVGVDDIGSIMVSWDNGSSLNVLYQKDKVKNIY</sequence>
<name>A0ABS0LQ10_9LACT</name>
<proteinExistence type="predicted"/>
<organism evidence="2 3">
    <name type="scientific">Facklamia lactis</name>
    <dbReference type="NCBI Taxonomy" id="2749967"/>
    <lineage>
        <taxon>Bacteria</taxon>
        <taxon>Bacillati</taxon>
        <taxon>Bacillota</taxon>
        <taxon>Bacilli</taxon>
        <taxon>Lactobacillales</taxon>
        <taxon>Aerococcaceae</taxon>
        <taxon>Facklamia</taxon>
    </lineage>
</organism>
<evidence type="ECO:0000259" key="1">
    <source>
        <dbReference type="Pfam" id="PF14192"/>
    </source>
</evidence>
<dbReference type="RefSeq" id="WP_197115146.1">
    <property type="nucleotide sequence ID" value="NZ_JACBXQ010000002.1"/>
</dbReference>
<evidence type="ECO:0000313" key="2">
    <source>
        <dbReference type="EMBL" id="MBG9986238.1"/>
    </source>
</evidence>
<protein>
    <submittedName>
        <fullName evidence="2">DUF4314 domain-containing protein</fullName>
    </submittedName>
</protein>
<reference evidence="2 3" key="1">
    <citation type="submission" date="2020-07" db="EMBL/GenBank/DDBJ databases">
        <title>Facklamia lactis sp. nov., isolated from raw milk.</title>
        <authorList>
            <person name="Doll E.V."/>
            <person name="Huptas C."/>
            <person name="Staib L."/>
            <person name="Wenning M."/>
            <person name="Scherer S."/>
        </authorList>
    </citation>
    <scope>NUCLEOTIDE SEQUENCE [LARGE SCALE GENOMIC DNA]</scope>
    <source>
        <strain evidence="2 3">DSM 111018</strain>
    </source>
</reference>
<dbReference type="Pfam" id="PF14192">
    <property type="entry name" value="DUF4314"/>
    <property type="match status" value="1"/>
</dbReference>
<comment type="caution">
    <text evidence="2">The sequence shown here is derived from an EMBL/GenBank/DDBJ whole genome shotgun (WGS) entry which is preliminary data.</text>
</comment>
<evidence type="ECO:0000313" key="3">
    <source>
        <dbReference type="Proteomes" id="UP000721415"/>
    </source>
</evidence>
<dbReference type="InterPro" id="IPR025463">
    <property type="entry name" value="DUF4314"/>
</dbReference>
<dbReference type="EMBL" id="JACBXQ010000002">
    <property type="protein sequence ID" value="MBG9986238.1"/>
    <property type="molecule type" value="Genomic_DNA"/>
</dbReference>
<accession>A0ABS0LQ10</accession>
<keyword evidence="3" id="KW-1185">Reference proteome</keyword>
<feature type="domain" description="DUF4314" evidence="1">
    <location>
        <begin position="3"/>
        <end position="69"/>
    </location>
</feature>
<gene>
    <name evidence="2" type="ORF">HZY91_04945</name>
</gene>
<dbReference type="Proteomes" id="UP000721415">
    <property type="component" value="Unassembled WGS sequence"/>
</dbReference>